<feature type="compositionally biased region" description="Basic and acidic residues" evidence="1">
    <location>
        <begin position="23"/>
        <end position="34"/>
    </location>
</feature>
<evidence type="ECO:0000313" key="2">
    <source>
        <dbReference type="EMBL" id="SIS70712.1"/>
    </source>
</evidence>
<name>A0A1N7LA29_9RHOB</name>
<dbReference type="OrthoDB" id="7834507at2"/>
<feature type="region of interest" description="Disordered" evidence="1">
    <location>
        <begin position="250"/>
        <end position="275"/>
    </location>
</feature>
<dbReference type="STRING" id="633194.SAMN05421759_102513"/>
<dbReference type="EMBL" id="FTOQ01000002">
    <property type="protein sequence ID" value="SIS70712.1"/>
    <property type="molecule type" value="Genomic_DNA"/>
</dbReference>
<reference evidence="3" key="1">
    <citation type="submission" date="2017-01" db="EMBL/GenBank/DDBJ databases">
        <authorList>
            <person name="Varghese N."/>
            <person name="Submissions S."/>
        </authorList>
    </citation>
    <scope>NUCLEOTIDE SEQUENCE [LARGE SCALE GENOMIC DNA]</scope>
    <source>
        <strain evidence="3">DSM 29430</strain>
    </source>
</reference>
<dbReference type="AlphaFoldDB" id="A0A1N7LA29"/>
<dbReference type="GO" id="GO:0016740">
    <property type="term" value="F:transferase activity"/>
    <property type="evidence" value="ECO:0007669"/>
    <property type="project" value="UniProtKB-KW"/>
</dbReference>
<sequence length="590" mass="64776">MAARTSKSPSYPGGIDAVLTQMEGRREPLSHAEGEGLPPLDIDLKALKKAIVPNPADDPAEQPPFRSSYHRKRFALRQEFTGKSELACLHGLLVAHLRKRAWPDHAPALFRRLWAEEADFLLAALDARWQVSAVTTFGDHGAGAEERAVGLALSTLFGAMKLYETERLFSGRPPEAAFALDDKVKAPLPMQMDAYALGSGGLDVNMLGRLWQEADAAPVIRPLARNLIEALIEDPATIFRRLQVMKARKARRKDADAPKKSRKKNVAPVPARAARPSATAPRWGIVATVRADSADILRFAAHHLELGAHELHLYLDAPNPEAIRALGDDPRLRITTCDDSYWRAAGKERMSAHQLRQVFNATRTMRRQAESLDWIAHIDVDEFLLPDRPLAALLAEVPPDKALAHLTPVEALATEPGTTPAAFKMTHTAAGIRKASIQDVYPTFGMHLTGGFLSHATGKVFARTGIPDARLGIHTLKYRGADVSNRAPLAGCLLAHLHAPSWEAFLHHLPFRRSVGSYAKQSERPGKLGVADILTYLEAEEGEAGLRTFFDEVCRDTPELRQKLAAHGMLVEWPLDLDGAVARVFRGRAA</sequence>
<protein>
    <submittedName>
        <fullName evidence="2">Glycosyl transferase family 2</fullName>
    </submittedName>
</protein>
<keyword evidence="2" id="KW-0808">Transferase</keyword>
<dbReference type="Proteomes" id="UP000186684">
    <property type="component" value="Unassembled WGS sequence"/>
</dbReference>
<accession>A0A1N7LA29</accession>
<keyword evidence="3" id="KW-1185">Reference proteome</keyword>
<dbReference type="RefSeq" id="WP_083950490.1">
    <property type="nucleotide sequence ID" value="NZ_FTOQ01000002.1"/>
</dbReference>
<evidence type="ECO:0000313" key="3">
    <source>
        <dbReference type="Proteomes" id="UP000186684"/>
    </source>
</evidence>
<organism evidence="2 3">
    <name type="scientific">Roseivivax lentus</name>
    <dbReference type="NCBI Taxonomy" id="633194"/>
    <lineage>
        <taxon>Bacteria</taxon>
        <taxon>Pseudomonadati</taxon>
        <taxon>Pseudomonadota</taxon>
        <taxon>Alphaproteobacteria</taxon>
        <taxon>Rhodobacterales</taxon>
        <taxon>Roseobacteraceae</taxon>
        <taxon>Roseivivax</taxon>
    </lineage>
</organism>
<dbReference type="Pfam" id="PF13704">
    <property type="entry name" value="Glyco_tranf_2_4"/>
    <property type="match status" value="1"/>
</dbReference>
<gene>
    <name evidence="2" type="ORF">SAMN05421759_102513</name>
</gene>
<proteinExistence type="predicted"/>
<evidence type="ECO:0000256" key="1">
    <source>
        <dbReference type="SAM" id="MobiDB-lite"/>
    </source>
</evidence>
<feature type="region of interest" description="Disordered" evidence="1">
    <location>
        <begin position="1"/>
        <end position="37"/>
    </location>
</feature>